<keyword evidence="3" id="KW-1185">Reference proteome</keyword>
<dbReference type="EMBL" id="PGOL01001231">
    <property type="protein sequence ID" value="PKI59782.1"/>
    <property type="molecule type" value="Genomic_DNA"/>
</dbReference>
<evidence type="ECO:0000313" key="2">
    <source>
        <dbReference type="EMBL" id="PKI59782.1"/>
    </source>
</evidence>
<dbReference type="AlphaFoldDB" id="A0A2I0JU45"/>
<gene>
    <name evidence="2" type="ORF">CRG98_019788</name>
</gene>
<protein>
    <submittedName>
        <fullName evidence="2">Uncharacterized protein</fullName>
    </submittedName>
</protein>
<organism evidence="2 3">
    <name type="scientific">Punica granatum</name>
    <name type="common">Pomegranate</name>
    <dbReference type="NCBI Taxonomy" id="22663"/>
    <lineage>
        <taxon>Eukaryota</taxon>
        <taxon>Viridiplantae</taxon>
        <taxon>Streptophyta</taxon>
        <taxon>Embryophyta</taxon>
        <taxon>Tracheophyta</taxon>
        <taxon>Spermatophyta</taxon>
        <taxon>Magnoliopsida</taxon>
        <taxon>eudicotyledons</taxon>
        <taxon>Gunneridae</taxon>
        <taxon>Pentapetalae</taxon>
        <taxon>rosids</taxon>
        <taxon>malvids</taxon>
        <taxon>Myrtales</taxon>
        <taxon>Lythraceae</taxon>
        <taxon>Punica</taxon>
    </lineage>
</organism>
<feature type="region of interest" description="Disordered" evidence="1">
    <location>
        <begin position="1"/>
        <end position="32"/>
    </location>
</feature>
<name>A0A2I0JU45_PUNGR</name>
<feature type="region of interest" description="Disordered" evidence="1">
    <location>
        <begin position="54"/>
        <end position="78"/>
    </location>
</feature>
<feature type="compositionally biased region" description="Low complexity" evidence="1">
    <location>
        <begin position="66"/>
        <end position="77"/>
    </location>
</feature>
<evidence type="ECO:0000313" key="3">
    <source>
        <dbReference type="Proteomes" id="UP000233551"/>
    </source>
</evidence>
<reference evidence="2 3" key="1">
    <citation type="submission" date="2017-11" db="EMBL/GenBank/DDBJ databases">
        <title>De-novo sequencing of pomegranate (Punica granatum L.) genome.</title>
        <authorList>
            <person name="Akparov Z."/>
            <person name="Amiraslanov A."/>
            <person name="Hajiyeva S."/>
            <person name="Abbasov M."/>
            <person name="Kaur K."/>
            <person name="Hamwieh A."/>
            <person name="Solovyev V."/>
            <person name="Salamov A."/>
            <person name="Braich B."/>
            <person name="Kosarev P."/>
            <person name="Mahmoud A."/>
            <person name="Hajiyev E."/>
            <person name="Babayeva S."/>
            <person name="Izzatullayeva V."/>
            <person name="Mammadov A."/>
            <person name="Mammadov A."/>
            <person name="Sharifova S."/>
            <person name="Ojaghi J."/>
            <person name="Eynullazada K."/>
            <person name="Bayramov B."/>
            <person name="Abdulazimova A."/>
            <person name="Shahmuradov I."/>
        </authorList>
    </citation>
    <scope>NUCLEOTIDE SEQUENCE [LARGE SCALE GENOMIC DNA]</scope>
    <source>
        <strain evidence="3">cv. AG2017</strain>
        <tissue evidence="2">Leaf</tissue>
    </source>
</reference>
<dbReference type="Proteomes" id="UP000233551">
    <property type="component" value="Unassembled WGS sequence"/>
</dbReference>
<accession>A0A2I0JU45</accession>
<sequence length="99" mass="10884">MALRTNRTNSEITADLGGRGGGRRGGPRPQINSNELCCWPPLLAESFEIEEAAHDPTARDNATRVGSGLEGSSMSGEAMDGMAEMICSRRRMPQRRWHR</sequence>
<feature type="compositionally biased region" description="Polar residues" evidence="1">
    <location>
        <begin position="1"/>
        <end position="12"/>
    </location>
</feature>
<proteinExistence type="predicted"/>
<comment type="caution">
    <text evidence="2">The sequence shown here is derived from an EMBL/GenBank/DDBJ whole genome shotgun (WGS) entry which is preliminary data.</text>
</comment>
<evidence type="ECO:0000256" key="1">
    <source>
        <dbReference type="SAM" id="MobiDB-lite"/>
    </source>
</evidence>